<protein>
    <submittedName>
        <fullName evidence="1">Uncharacterized protein</fullName>
    </submittedName>
</protein>
<name>A0A646KKC4_STRJU</name>
<reference evidence="1 2" key="1">
    <citation type="submission" date="2019-05" db="EMBL/GenBank/DDBJ databases">
        <title>Comparative genomics and metabolomics analyses of clavulanic acid producing Streptomyces species provides insight into specialized metabolism and evolution of beta-lactam biosynthetic gene clusters.</title>
        <authorList>
            <person name="Moore M.A."/>
            <person name="Cruz-Morales P."/>
            <person name="Barona Gomez F."/>
            <person name="Kapil T."/>
        </authorList>
    </citation>
    <scope>NUCLEOTIDE SEQUENCE [LARGE SCALE GENOMIC DNA]</scope>
    <source>
        <strain evidence="1 2">NRRL 5741</strain>
    </source>
</reference>
<evidence type="ECO:0000313" key="1">
    <source>
        <dbReference type="EMBL" id="MQT02508.1"/>
    </source>
</evidence>
<organism evidence="1 2">
    <name type="scientific">Streptomyces jumonjinensis</name>
    <dbReference type="NCBI Taxonomy" id="1945"/>
    <lineage>
        <taxon>Bacteria</taxon>
        <taxon>Bacillati</taxon>
        <taxon>Actinomycetota</taxon>
        <taxon>Actinomycetes</taxon>
        <taxon>Kitasatosporales</taxon>
        <taxon>Streptomycetaceae</taxon>
        <taxon>Streptomyces</taxon>
    </lineage>
</organism>
<dbReference type="Pfam" id="PF18897">
    <property type="entry name" value="Gp3-like"/>
    <property type="match status" value="1"/>
</dbReference>
<keyword evidence="2" id="KW-1185">Reference proteome</keyword>
<comment type="caution">
    <text evidence="1">The sequence shown here is derived from an EMBL/GenBank/DDBJ whole genome shotgun (WGS) entry which is preliminary data.</text>
</comment>
<dbReference type="EMBL" id="VCLA01000155">
    <property type="protein sequence ID" value="MQT02508.1"/>
    <property type="molecule type" value="Genomic_DNA"/>
</dbReference>
<proteinExistence type="predicted"/>
<sequence>MAQLQQHPGTVGRFHAARHDAGRPLAMGAWRVATEDDQVASAVADLYGGMPQPSSSTAGAVIEVLTSSDRVMVLLEEVSVAFRMAATGVDESLHACDGARFLEPAAKRGTVCGCPPGLSDRRAAALAGRGPSPEVRLGFRLAGRPGLGVFSLVSTSWEFAAEQPELADALRRAGTPLLCALVYERVDFVTRSGVPVSYRRPRVEIGGARVLSPAGMCLAV</sequence>
<evidence type="ECO:0000313" key="2">
    <source>
        <dbReference type="Proteomes" id="UP000419138"/>
    </source>
</evidence>
<gene>
    <name evidence="1" type="ORF">FF041_20600</name>
</gene>
<dbReference type="OrthoDB" id="3688760at2"/>
<accession>A0A646KKC4</accession>
<dbReference type="InterPro" id="IPR043991">
    <property type="entry name" value="Gp3-like"/>
</dbReference>
<dbReference type="RefSeq" id="WP_153524126.1">
    <property type="nucleotide sequence ID" value="NZ_JBEPDZ010000009.1"/>
</dbReference>
<dbReference type="AlphaFoldDB" id="A0A646KKC4"/>
<dbReference type="Proteomes" id="UP000419138">
    <property type="component" value="Unassembled WGS sequence"/>
</dbReference>